<dbReference type="SUPFAM" id="SSF48452">
    <property type="entry name" value="TPR-like"/>
    <property type="match status" value="1"/>
</dbReference>
<organism evidence="3 4">
    <name type="scientific">Sphaeroforma arctica JP610</name>
    <dbReference type="NCBI Taxonomy" id="667725"/>
    <lineage>
        <taxon>Eukaryota</taxon>
        <taxon>Ichthyosporea</taxon>
        <taxon>Ichthyophonida</taxon>
        <taxon>Sphaeroforma</taxon>
    </lineage>
</organism>
<protein>
    <recommendedName>
        <fullName evidence="2">Telomerase activating protein Est1-like N-terminal domain-containing protein</fullName>
    </recommendedName>
</protein>
<feature type="domain" description="Telomerase activating protein Est1-like N-terminal" evidence="2">
    <location>
        <begin position="85"/>
        <end position="283"/>
    </location>
</feature>
<dbReference type="InterPro" id="IPR019458">
    <property type="entry name" value="Est1-like_N"/>
</dbReference>
<dbReference type="Pfam" id="PF10374">
    <property type="entry name" value="EST1"/>
    <property type="match status" value="1"/>
</dbReference>
<dbReference type="PANTHER" id="PTHR15696:SF0">
    <property type="entry name" value="TELOMERASE-BINDING PROTEIN EST1A"/>
    <property type="match status" value="1"/>
</dbReference>
<proteinExistence type="predicted"/>
<sequence length="305" mass="34632">MGPRRRVDTKNSAKAQQQALQTLAQARALHRETQELEAQFTQTLRNFTSSRQYFDEGLHQLRQTIVQNYTKIVFIAYEYAIEKEIEVHLWRAGFYMIIEACRAGLRKRQSRSTKATSQGGVNVNIADADTNIQDDVIRSQPVDKLKIFLDSFLYEATGFYLCLLRRMFSELGMKCPEYLNLCGIAAPMSFTEGPTSFGLSLTTSGTRSDARSNYDNNRGQSEKENSRDSRDSGSYKNTRYSDREGNSRSRETEGGTSVNTHHPAVNESVHRSLIFLGDLARYHDGLSDARGPIFSSAHSFYFQVR</sequence>
<dbReference type="GO" id="GO:0070034">
    <property type="term" value="F:telomerase RNA binding"/>
    <property type="evidence" value="ECO:0007669"/>
    <property type="project" value="TreeGrafter"/>
</dbReference>
<dbReference type="PANTHER" id="PTHR15696">
    <property type="entry name" value="SMG-7 SUPPRESSOR WITH MORPHOLOGICAL EFFECT ON GENITALIA PROTEIN 7"/>
    <property type="match status" value="1"/>
</dbReference>
<dbReference type="InterPro" id="IPR045153">
    <property type="entry name" value="Est1/Ebs1-like"/>
</dbReference>
<accession>A0A0L0G8D2</accession>
<dbReference type="STRING" id="667725.A0A0L0G8D2"/>
<dbReference type="AlphaFoldDB" id="A0A0L0G8D2"/>
<evidence type="ECO:0000313" key="3">
    <source>
        <dbReference type="EMBL" id="KNC85297.1"/>
    </source>
</evidence>
<dbReference type="RefSeq" id="XP_014159199.1">
    <property type="nucleotide sequence ID" value="XM_014303724.1"/>
</dbReference>
<dbReference type="GO" id="GO:0042162">
    <property type="term" value="F:telomeric DNA binding"/>
    <property type="evidence" value="ECO:0007669"/>
    <property type="project" value="TreeGrafter"/>
</dbReference>
<dbReference type="GO" id="GO:0005697">
    <property type="term" value="C:telomerase holoenzyme complex"/>
    <property type="evidence" value="ECO:0007669"/>
    <property type="project" value="TreeGrafter"/>
</dbReference>
<dbReference type="EMBL" id="KQ241710">
    <property type="protein sequence ID" value="KNC85297.1"/>
    <property type="molecule type" value="Genomic_DNA"/>
</dbReference>
<feature type="compositionally biased region" description="Basic and acidic residues" evidence="1">
    <location>
        <begin position="220"/>
        <end position="253"/>
    </location>
</feature>
<evidence type="ECO:0000313" key="4">
    <source>
        <dbReference type="Proteomes" id="UP000054560"/>
    </source>
</evidence>
<keyword evidence="4" id="KW-1185">Reference proteome</keyword>
<reference evidence="3 4" key="1">
    <citation type="submission" date="2011-02" db="EMBL/GenBank/DDBJ databases">
        <title>The Genome Sequence of Sphaeroforma arctica JP610.</title>
        <authorList>
            <consortium name="The Broad Institute Genome Sequencing Platform"/>
            <person name="Russ C."/>
            <person name="Cuomo C."/>
            <person name="Young S.K."/>
            <person name="Zeng Q."/>
            <person name="Gargeya S."/>
            <person name="Alvarado L."/>
            <person name="Berlin A."/>
            <person name="Chapman S.B."/>
            <person name="Chen Z."/>
            <person name="Freedman E."/>
            <person name="Gellesch M."/>
            <person name="Goldberg J."/>
            <person name="Griggs A."/>
            <person name="Gujja S."/>
            <person name="Heilman E."/>
            <person name="Heiman D."/>
            <person name="Howarth C."/>
            <person name="Mehta T."/>
            <person name="Neiman D."/>
            <person name="Pearson M."/>
            <person name="Roberts A."/>
            <person name="Saif S."/>
            <person name="Shea T."/>
            <person name="Shenoy N."/>
            <person name="Sisk P."/>
            <person name="Stolte C."/>
            <person name="Sykes S."/>
            <person name="White J."/>
            <person name="Yandava C."/>
            <person name="Burger G."/>
            <person name="Gray M.W."/>
            <person name="Holland P.W.H."/>
            <person name="King N."/>
            <person name="Lang F.B.F."/>
            <person name="Roger A.J."/>
            <person name="Ruiz-Trillo I."/>
            <person name="Haas B."/>
            <person name="Nusbaum C."/>
            <person name="Birren B."/>
        </authorList>
    </citation>
    <scope>NUCLEOTIDE SEQUENCE [LARGE SCALE GENOMIC DNA]</scope>
    <source>
        <strain evidence="3 4">JP610</strain>
    </source>
</reference>
<feature type="region of interest" description="Disordered" evidence="1">
    <location>
        <begin position="201"/>
        <end position="264"/>
    </location>
</feature>
<dbReference type="GO" id="GO:0000184">
    <property type="term" value="P:nuclear-transcribed mRNA catabolic process, nonsense-mediated decay"/>
    <property type="evidence" value="ECO:0007669"/>
    <property type="project" value="TreeGrafter"/>
</dbReference>
<evidence type="ECO:0000256" key="1">
    <source>
        <dbReference type="SAM" id="MobiDB-lite"/>
    </source>
</evidence>
<dbReference type="Gene3D" id="1.25.40.10">
    <property type="entry name" value="Tetratricopeptide repeat domain"/>
    <property type="match status" value="1"/>
</dbReference>
<dbReference type="InterPro" id="IPR011990">
    <property type="entry name" value="TPR-like_helical_dom_sf"/>
</dbReference>
<gene>
    <name evidence="3" type="ORF">SARC_02520</name>
</gene>
<evidence type="ECO:0000259" key="2">
    <source>
        <dbReference type="Pfam" id="PF10374"/>
    </source>
</evidence>
<dbReference type="Proteomes" id="UP000054560">
    <property type="component" value="Unassembled WGS sequence"/>
</dbReference>
<dbReference type="GeneID" id="25903024"/>
<name>A0A0L0G8D2_9EUKA</name>